<keyword evidence="2" id="KW-0489">Methyltransferase</keyword>
<gene>
    <name evidence="2" type="ORF">DNH61_15495</name>
</gene>
<dbReference type="Proteomes" id="UP000249522">
    <property type="component" value="Unassembled WGS sequence"/>
</dbReference>
<protein>
    <submittedName>
        <fullName evidence="2">SAM-dependent methyltransferase</fullName>
    </submittedName>
</protein>
<comment type="caution">
    <text evidence="2">The sequence shown here is derived from an EMBL/GenBank/DDBJ whole genome shotgun (WGS) entry which is preliminary data.</text>
</comment>
<dbReference type="AlphaFoldDB" id="A0A2W1L888"/>
<dbReference type="GO" id="GO:0008168">
    <property type="term" value="F:methyltransferase activity"/>
    <property type="evidence" value="ECO:0007669"/>
    <property type="project" value="UniProtKB-KW"/>
</dbReference>
<dbReference type="EMBL" id="QKRB01000046">
    <property type="protein sequence ID" value="PZD95039.1"/>
    <property type="molecule type" value="Genomic_DNA"/>
</dbReference>
<dbReference type="GO" id="GO:0032259">
    <property type="term" value="P:methylation"/>
    <property type="evidence" value="ECO:0007669"/>
    <property type="project" value="UniProtKB-KW"/>
</dbReference>
<dbReference type="SUPFAM" id="SSF53335">
    <property type="entry name" value="S-adenosyl-L-methionine-dependent methyltransferases"/>
    <property type="match status" value="1"/>
</dbReference>
<dbReference type="Gene3D" id="3.40.50.150">
    <property type="entry name" value="Vaccinia Virus protein VP39"/>
    <property type="match status" value="1"/>
</dbReference>
<dbReference type="InterPro" id="IPR041698">
    <property type="entry name" value="Methyltransf_25"/>
</dbReference>
<proteinExistence type="predicted"/>
<sequence length="311" mass="36279">MALKQRLPRAGWVCRSWLCTLYEERRMAMYTGVTMQERFADTWRELGKSPDGTLSRRMTDDAAEDAFWAQHLKRYDGLTEIDPYLEPMRQQLLEWMDREDEVLEIGPGWGNYTYPVAGKVKSLTCLDISSNVLEFIQSGLKQQGITNTGCMQGKWEEARLERTYDVVFGVNCFYRMQEIEEALLRMNRHARKRAVVGLTSGPEKPHLVELSKLSGFDVQLGRRDYIHLVNILYQIGIHAEVTLVPLEKETVYENREQLLEDNMRKVRCSGEEQVAYAHELISKHAFERDGKMVYPHRYYGVFVHWQTGRNA</sequence>
<name>A0A2W1L888_9BACL</name>
<evidence type="ECO:0000313" key="3">
    <source>
        <dbReference type="Proteomes" id="UP000249522"/>
    </source>
</evidence>
<feature type="domain" description="Methyltransferase" evidence="1">
    <location>
        <begin position="102"/>
        <end position="191"/>
    </location>
</feature>
<reference evidence="2 3" key="1">
    <citation type="submission" date="2018-06" db="EMBL/GenBank/DDBJ databases">
        <title>Paenibacillus imtechensis sp. nov.</title>
        <authorList>
            <person name="Pinnaka A.K."/>
            <person name="Singh H."/>
            <person name="Kaur M."/>
        </authorList>
    </citation>
    <scope>NUCLEOTIDE SEQUENCE [LARGE SCALE GENOMIC DNA]</scope>
    <source>
        <strain evidence="2 3">SMB1</strain>
    </source>
</reference>
<accession>A0A2W1L888</accession>
<keyword evidence="2" id="KW-0808">Transferase</keyword>
<keyword evidence="3" id="KW-1185">Reference proteome</keyword>
<dbReference type="CDD" id="cd02440">
    <property type="entry name" value="AdoMet_MTases"/>
    <property type="match status" value="1"/>
</dbReference>
<dbReference type="InterPro" id="IPR029063">
    <property type="entry name" value="SAM-dependent_MTases_sf"/>
</dbReference>
<dbReference type="OrthoDB" id="2594046at2"/>
<evidence type="ECO:0000313" key="2">
    <source>
        <dbReference type="EMBL" id="PZD95039.1"/>
    </source>
</evidence>
<evidence type="ECO:0000259" key="1">
    <source>
        <dbReference type="Pfam" id="PF13649"/>
    </source>
</evidence>
<organism evidence="2 3">
    <name type="scientific">Paenibacillus sambharensis</name>
    <dbReference type="NCBI Taxonomy" id="1803190"/>
    <lineage>
        <taxon>Bacteria</taxon>
        <taxon>Bacillati</taxon>
        <taxon>Bacillota</taxon>
        <taxon>Bacilli</taxon>
        <taxon>Bacillales</taxon>
        <taxon>Paenibacillaceae</taxon>
        <taxon>Paenibacillus</taxon>
    </lineage>
</organism>
<dbReference type="Pfam" id="PF13649">
    <property type="entry name" value="Methyltransf_25"/>
    <property type="match status" value="1"/>
</dbReference>